<gene>
    <name evidence="3" type="ORF">RRG08_048525</name>
</gene>
<comment type="caution">
    <text evidence="3">The sequence shown here is derived from an EMBL/GenBank/DDBJ whole genome shotgun (WGS) entry which is preliminary data.</text>
</comment>
<keyword evidence="2" id="KW-0812">Transmembrane</keyword>
<keyword evidence="4" id="KW-1185">Reference proteome</keyword>
<keyword evidence="2" id="KW-0472">Membrane</keyword>
<evidence type="ECO:0000313" key="3">
    <source>
        <dbReference type="EMBL" id="KAK3799800.1"/>
    </source>
</evidence>
<dbReference type="AlphaFoldDB" id="A0AAE1EAR9"/>
<feature type="transmembrane region" description="Helical" evidence="2">
    <location>
        <begin position="105"/>
        <end position="124"/>
    </location>
</feature>
<feature type="transmembrane region" description="Helical" evidence="2">
    <location>
        <begin position="136"/>
        <end position="153"/>
    </location>
</feature>
<proteinExistence type="predicted"/>
<evidence type="ECO:0000256" key="2">
    <source>
        <dbReference type="SAM" id="Phobius"/>
    </source>
</evidence>
<evidence type="ECO:0000313" key="4">
    <source>
        <dbReference type="Proteomes" id="UP001283361"/>
    </source>
</evidence>
<name>A0AAE1EAR9_9GAST</name>
<dbReference type="EMBL" id="JAWDGP010000534">
    <property type="protein sequence ID" value="KAK3799800.1"/>
    <property type="molecule type" value="Genomic_DNA"/>
</dbReference>
<organism evidence="3 4">
    <name type="scientific">Elysia crispata</name>
    <name type="common">lettuce slug</name>
    <dbReference type="NCBI Taxonomy" id="231223"/>
    <lineage>
        <taxon>Eukaryota</taxon>
        <taxon>Metazoa</taxon>
        <taxon>Spiralia</taxon>
        <taxon>Lophotrochozoa</taxon>
        <taxon>Mollusca</taxon>
        <taxon>Gastropoda</taxon>
        <taxon>Heterobranchia</taxon>
        <taxon>Euthyneura</taxon>
        <taxon>Panpulmonata</taxon>
        <taxon>Sacoglossa</taxon>
        <taxon>Placobranchoidea</taxon>
        <taxon>Plakobranchidae</taxon>
        <taxon>Elysia</taxon>
    </lineage>
</organism>
<evidence type="ECO:0000256" key="1">
    <source>
        <dbReference type="SAM" id="MobiDB-lite"/>
    </source>
</evidence>
<protein>
    <submittedName>
        <fullName evidence="3">Uncharacterized protein</fullName>
    </submittedName>
</protein>
<sequence length="160" mass="17419">MKFKAVVNEAPRRPITLRSSKPPRPAVPHRAVEGRAAAAATALTAIWLPAVLSPVFNLGVQPVLCELTARTVPVCRVHSHRDDQGYLLTGGHTARIMTNLKATTNFVTLVCVVLGLRISAHRMWHTIISDFRLHQGPVLSTSAAVLQILAAILRKKAENN</sequence>
<feature type="region of interest" description="Disordered" evidence="1">
    <location>
        <begin position="1"/>
        <end position="28"/>
    </location>
</feature>
<accession>A0AAE1EAR9</accession>
<dbReference type="Proteomes" id="UP001283361">
    <property type="component" value="Unassembled WGS sequence"/>
</dbReference>
<reference evidence="3" key="1">
    <citation type="journal article" date="2023" name="G3 (Bethesda)">
        <title>A reference genome for the long-term kleptoplast-retaining sea slug Elysia crispata morphotype clarki.</title>
        <authorList>
            <person name="Eastman K.E."/>
            <person name="Pendleton A.L."/>
            <person name="Shaikh M.A."/>
            <person name="Suttiyut T."/>
            <person name="Ogas R."/>
            <person name="Tomko P."/>
            <person name="Gavelis G."/>
            <person name="Widhalm J.R."/>
            <person name="Wisecaver J.H."/>
        </authorList>
    </citation>
    <scope>NUCLEOTIDE SEQUENCE</scope>
    <source>
        <strain evidence="3">ECLA1</strain>
    </source>
</reference>
<keyword evidence="2" id="KW-1133">Transmembrane helix</keyword>